<proteinExistence type="predicted"/>
<dbReference type="Proteomes" id="UP000315971">
    <property type="component" value="Unassembled WGS sequence"/>
</dbReference>
<keyword evidence="2" id="KW-1185">Reference proteome</keyword>
<evidence type="ECO:0000313" key="2">
    <source>
        <dbReference type="Proteomes" id="UP000315971"/>
    </source>
</evidence>
<dbReference type="OrthoDB" id="667380at2"/>
<gene>
    <name evidence="1" type="ORF">SAMN06265350_10726</name>
</gene>
<dbReference type="GO" id="GO:0003746">
    <property type="term" value="F:translation elongation factor activity"/>
    <property type="evidence" value="ECO:0007669"/>
    <property type="project" value="UniProtKB-KW"/>
</dbReference>
<protein>
    <submittedName>
        <fullName evidence="1">Transcription elongation factor, GreA/GreB family</fullName>
    </submittedName>
</protein>
<accession>A0A521DIN3</accession>
<evidence type="ECO:0000313" key="1">
    <source>
        <dbReference type="EMBL" id="SMO71445.1"/>
    </source>
</evidence>
<dbReference type="AlphaFoldDB" id="A0A521DIN3"/>
<keyword evidence="1" id="KW-0251">Elongation factor</keyword>
<organism evidence="1 2">
    <name type="scientific">Solitalea koreensis</name>
    <dbReference type="NCBI Taxonomy" id="543615"/>
    <lineage>
        <taxon>Bacteria</taxon>
        <taxon>Pseudomonadati</taxon>
        <taxon>Bacteroidota</taxon>
        <taxon>Sphingobacteriia</taxon>
        <taxon>Sphingobacteriales</taxon>
        <taxon>Sphingobacteriaceae</taxon>
        <taxon>Solitalea</taxon>
    </lineage>
</organism>
<reference evidence="1 2" key="1">
    <citation type="submission" date="2017-05" db="EMBL/GenBank/DDBJ databases">
        <authorList>
            <person name="Varghese N."/>
            <person name="Submissions S."/>
        </authorList>
    </citation>
    <scope>NUCLEOTIDE SEQUENCE [LARGE SCALE GENOMIC DNA]</scope>
    <source>
        <strain evidence="1 2">DSM 21342</strain>
    </source>
</reference>
<sequence length="149" mass="16402">MDIKQQLYIACKHYIEQRIATIEKAIQSAREASTDDTKSSAGDKFETTREMMQQEIDRNSTQLTEALKLKQVLMAIKPDHNSTVIQPGSLAITNNGAFYIAISAGALTINGTNYFAVSSASPIGLCLMKLKKGDSFQFHGKAYSISDVY</sequence>
<name>A0A521DIN3_9SPHI</name>
<dbReference type="RefSeq" id="WP_142604218.1">
    <property type="nucleotide sequence ID" value="NZ_FXSZ01000007.1"/>
</dbReference>
<dbReference type="EMBL" id="FXSZ01000007">
    <property type="protein sequence ID" value="SMO71445.1"/>
    <property type="molecule type" value="Genomic_DNA"/>
</dbReference>
<keyword evidence="1" id="KW-0648">Protein biosynthesis</keyword>